<evidence type="ECO:0000313" key="1">
    <source>
        <dbReference type="EMBL" id="PRY38497.1"/>
    </source>
</evidence>
<evidence type="ECO:0000313" key="2">
    <source>
        <dbReference type="Proteomes" id="UP000238375"/>
    </source>
</evidence>
<reference evidence="1 2" key="1">
    <citation type="submission" date="2018-03" db="EMBL/GenBank/DDBJ databases">
        <title>Genomic Encyclopedia of Archaeal and Bacterial Type Strains, Phase II (KMG-II): from individual species to whole genera.</title>
        <authorList>
            <person name="Goeker M."/>
        </authorList>
    </citation>
    <scope>NUCLEOTIDE SEQUENCE [LARGE SCALE GENOMIC DNA]</scope>
    <source>
        <strain evidence="1 2">DSM 28354</strain>
    </source>
</reference>
<protein>
    <submittedName>
        <fullName evidence="1">Uncharacterized protein</fullName>
    </submittedName>
</protein>
<comment type="caution">
    <text evidence="1">The sequence shown here is derived from an EMBL/GenBank/DDBJ whole genome shotgun (WGS) entry which is preliminary data.</text>
</comment>
<proteinExistence type="predicted"/>
<accession>A0A2T0SYL0</accession>
<organism evidence="1 2">
    <name type="scientific">Spirosoma oryzae</name>
    <dbReference type="NCBI Taxonomy" id="1469603"/>
    <lineage>
        <taxon>Bacteria</taxon>
        <taxon>Pseudomonadati</taxon>
        <taxon>Bacteroidota</taxon>
        <taxon>Cytophagia</taxon>
        <taxon>Cytophagales</taxon>
        <taxon>Cytophagaceae</taxon>
        <taxon>Spirosoma</taxon>
    </lineage>
</organism>
<dbReference type="Proteomes" id="UP000238375">
    <property type="component" value="Unassembled WGS sequence"/>
</dbReference>
<dbReference type="AlphaFoldDB" id="A0A2T0SYL0"/>
<dbReference type="EMBL" id="PVTE01000009">
    <property type="protein sequence ID" value="PRY38497.1"/>
    <property type="molecule type" value="Genomic_DNA"/>
</dbReference>
<keyword evidence="2" id="KW-1185">Reference proteome</keyword>
<sequence>MNDTELVKTALQDWIKKNSPEARGRPYLTIKGKDNRSYTLNDILNEIENNTPFGREMVQGMVHLTIDLIARGKEVLP</sequence>
<gene>
    <name evidence="1" type="ORF">CLV58_109224</name>
</gene>
<name>A0A2T0SYL0_9BACT</name>